<feature type="domain" description="ABC transporter" evidence="5">
    <location>
        <begin position="4"/>
        <end position="246"/>
    </location>
</feature>
<organism evidence="6 7">
    <name type="scientific">Spirochaeta lutea</name>
    <dbReference type="NCBI Taxonomy" id="1480694"/>
    <lineage>
        <taxon>Bacteria</taxon>
        <taxon>Pseudomonadati</taxon>
        <taxon>Spirochaetota</taxon>
        <taxon>Spirochaetia</taxon>
        <taxon>Spirochaetales</taxon>
        <taxon>Spirochaetaceae</taxon>
        <taxon>Spirochaeta</taxon>
    </lineage>
</organism>
<name>A0A098QXM9_9SPIO</name>
<dbReference type="STRING" id="1480694.DC28_12280"/>
<evidence type="ECO:0000256" key="4">
    <source>
        <dbReference type="ARBA" id="ARBA00038388"/>
    </source>
</evidence>
<dbReference type="CDD" id="cd03255">
    <property type="entry name" value="ABC_MJ0796_LolCDE_FtsE"/>
    <property type="match status" value="1"/>
</dbReference>
<evidence type="ECO:0000313" key="6">
    <source>
        <dbReference type="EMBL" id="KGE71227.1"/>
    </source>
</evidence>
<reference evidence="6 7" key="1">
    <citation type="submission" date="2014-05" db="EMBL/GenBank/DDBJ databases">
        <title>De novo Genome Sequence of Spirocheata sp.</title>
        <authorList>
            <person name="Shivani Y."/>
            <person name="Subhash Y."/>
            <person name="Tushar L."/>
            <person name="Sasikala C."/>
            <person name="Ramana C.V."/>
        </authorList>
    </citation>
    <scope>NUCLEOTIDE SEQUENCE [LARGE SCALE GENOMIC DNA]</scope>
    <source>
        <strain evidence="6 7">JC230</strain>
    </source>
</reference>
<dbReference type="GO" id="GO:0022857">
    <property type="term" value="F:transmembrane transporter activity"/>
    <property type="evidence" value="ECO:0007669"/>
    <property type="project" value="UniProtKB-ARBA"/>
</dbReference>
<dbReference type="PROSITE" id="PS50893">
    <property type="entry name" value="ABC_TRANSPORTER_2"/>
    <property type="match status" value="1"/>
</dbReference>
<dbReference type="PANTHER" id="PTHR24220">
    <property type="entry name" value="IMPORT ATP-BINDING PROTEIN"/>
    <property type="match status" value="1"/>
</dbReference>
<keyword evidence="1" id="KW-0813">Transport</keyword>
<dbReference type="Pfam" id="PF00005">
    <property type="entry name" value="ABC_tran"/>
    <property type="match status" value="1"/>
</dbReference>
<dbReference type="OrthoDB" id="9805538at2"/>
<dbReference type="GO" id="GO:0098796">
    <property type="term" value="C:membrane protein complex"/>
    <property type="evidence" value="ECO:0007669"/>
    <property type="project" value="UniProtKB-ARBA"/>
</dbReference>
<dbReference type="PROSITE" id="PS00211">
    <property type="entry name" value="ABC_TRANSPORTER_1"/>
    <property type="match status" value="1"/>
</dbReference>
<evidence type="ECO:0000313" key="7">
    <source>
        <dbReference type="Proteomes" id="UP000029692"/>
    </source>
</evidence>
<dbReference type="InterPro" id="IPR017871">
    <property type="entry name" value="ABC_transporter-like_CS"/>
</dbReference>
<sequence>MALVEIRDLVKTYRAKQSGVSTPALQGVSLELEKGSFTALMGPSGAGKSTLLNCLATIDRADSGEIRIRNRQVHDLRGSELSAFRTTELGFIFQESSLLETLSVAENIMLPLTLQSSLDKKTRRDRVRQIAEDLGIADILDRYPVEVSGGQAQRAAVARALVGNPALILADEPTGALDSKNARDLLNRIQILKDRYHSTILLVTHDPLVASFGDRVICIKDGRLFSEVTRSSQPRETLSQGSEDLRQVFFNRIIAMLTTLEQGVV</sequence>
<dbReference type="PANTHER" id="PTHR24220:SF674">
    <property type="entry name" value="BACITRACIN EXPORT ATP-BINDING PROTEIN BCEA"/>
    <property type="match status" value="1"/>
</dbReference>
<dbReference type="InterPro" id="IPR003439">
    <property type="entry name" value="ABC_transporter-like_ATP-bd"/>
</dbReference>
<comment type="caution">
    <text evidence="6">The sequence shown here is derived from an EMBL/GenBank/DDBJ whole genome shotgun (WGS) entry which is preliminary data.</text>
</comment>
<dbReference type="GO" id="GO:0005524">
    <property type="term" value="F:ATP binding"/>
    <property type="evidence" value="ECO:0007669"/>
    <property type="project" value="UniProtKB-KW"/>
</dbReference>
<keyword evidence="2" id="KW-0547">Nucleotide-binding</keyword>
<evidence type="ECO:0000256" key="2">
    <source>
        <dbReference type="ARBA" id="ARBA00022741"/>
    </source>
</evidence>
<dbReference type="FunFam" id="3.40.50.300:FF:000032">
    <property type="entry name" value="Export ABC transporter ATP-binding protein"/>
    <property type="match status" value="1"/>
</dbReference>
<keyword evidence="3" id="KW-0067">ATP-binding</keyword>
<gene>
    <name evidence="6" type="ORF">DC28_12280</name>
</gene>
<dbReference type="SMART" id="SM00382">
    <property type="entry name" value="AAA"/>
    <property type="match status" value="1"/>
</dbReference>
<evidence type="ECO:0000259" key="5">
    <source>
        <dbReference type="PROSITE" id="PS50893"/>
    </source>
</evidence>
<protein>
    <recommendedName>
        <fullName evidence="5">ABC transporter domain-containing protein</fullName>
    </recommendedName>
</protein>
<proteinExistence type="inferred from homology"/>
<dbReference type="InterPro" id="IPR017911">
    <property type="entry name" value="MacB-like_ATP-bd"/>
</dbReference>
<dbReference type="InterPro" id="IPR003593">
    <property type="entry name" value="AAA+_ATPase"/>
</dbReference>
<dbReference type="eggNOG" id="COG1136">
    <property type="taxonomic scope" value="Bacteria"/>
</dbReference>
<dbReference type="InterPro" id="IPR015854">
    <property type="entry name" value="ABC_transpr_LolD-like"/>
</dbReference>
<evidence type="ECO:0000256" key="3">
    <source>
        <dbReference type="ARBA" id="ARBA00022840"/>
    </source>
</evidence>
<dbReference type="RefSeq" id="WP_037548937.1">
    <property type="nucleotide sequence ID" value="NZ_JNUP01000067.1"/>
</dbReference>
<dbReference type="GO" id="GO:0005886">
    <property type="term" value="C:plasma membrane"/>
    <property type="evidence" value="ECO:0007669"/>
    <property type="project" value="TreeGrafter"/>
</dbReference>
<dbReference type="GO" id="GO:0016887">
    <property type="term" value="F:ATP hydrolysis activity"/>
    <property type="evidence" value="ECO:0007669"/>
    <property type="project" value="InterPro"/>
</dbReference>
<dbReference type="EMBL" id="JNUP01000067">
    <property type="protein sequence ID" value="KGE71227.1"/>
    <property type="molecule type" value="Genomic_DNA"/>
</dbReference>
<dbReference type="SUPFAM" id="SSF52540">
    <property type="entry name" value="P-loop containing nucleoside triphosphate hydrolases"/>
    <property type="match status" value="1"/>
</dbReference>
<keyword evidence="7" id="KW-1185">Reference proteome</keyword>
<dbReference type="Gene3D" id="3.40.50.300">
    <property type="entry name" value="P-loop containing nucleotide triphosphate hydrolases"/>
    <property type="match status" value="1"/>
</dbReference>
<evidence type="ECO:0000256" key="1">
    <source>
        <dbReference type="ARBA" id="ARBA00022448"/>
    </source>
</evidence>
<dbReference type="AlphaFoldDB" id="A0A098QXM9"/>
<dbReference type="InterPro" id="IPR027417">
    <property type="entry name" value="P-loop_NTPase"/>
</dbReference>
<comment type="similarity">
    <text evidence="4">Belongs to the ABC transporter superfamily. Macrolide exporter (TC 3.A.1.122) family.</text>
</comment>
<accession>A0A098QXM9</accession>
<dbReference type="Proteomes" id="UP000029692">
    <property type="component" value="Unassembled WGS sequence"/>
</dbReference>